<dbReference type="PANTHER" id="PTHR38593">
    <property type="entry name" value="BLR2558 PROTEIN"/>
    <property type="match status" value="1"/>
</dbReference>
<dbReference type="PANTHER" id="PTHR38593:SF1">
    <property type="entry name" value="BLR2558 PROTEIN"/>
    <property type="match status" value="1"/>
</dbReference>
<dbReference type="RefSeq" id="WP_272005975.1">
    <property type="nucleotide sequence ID" value="NZ_JAQNDN010000022.1"/>
</dbReference>
<feature type="domain" description="DUF4142" evidence="2">
    <location>
        <begin position="82"/>
        <end position="223"/>
    </location>
</feature>
<protein>
    <submittedName>
        <fullName evidence="3">DUF4142 domain-containing protein</fullName>
    </submittedName>
</protein>
<comment type="caution">
    <text evidence="3">The sequence shown here is derived from an EMBL/GenBank/DDBJ whole genome shotgun (WGS) entry which is preliminary data.</text>
</comment>
<evidence type="ECO:0000256" key="1">
    <source>
        <dbReference type="SAM" id="MobiDB-lite"/>
    </source>
</evidence>
<organism evidence="3 4">
    <name type="scientific">Nannocystis radixulma</name>
    <dbReference type="NCBI Taxonomy" id="2995305"/>
    <lineage>
        <taxon>Bacteria</taxon>
        <taxon>Pseudomonadati</taxon>
        <taxon>Myxococcota</taxon>
        <taxon>Polyangia</taxon>
        <taxon>Nannocystales</taxon>
        <taxon>Nannocystaceae</taxon>
        <taxon>Nannocystis</taxon>
    </lineage>
</organism>
<feature type="compositionally biased region" description="Polar residues" evidence="1">
    <location>
        <begin position="33"/>
        <end position="53"/>
    </location>
</feature>
<dbReference type="Pfam" id="PF13628">
    <property type="entry name" value="DUF4142"/>
    <property type="match status" value="1"/>
</dbReference>
<sequence length="232" mass="26123">MAPRRDCGHPCAMHHRTTSLVTLTLVLAAACSRTSPDTSPPSQVSTDLPATSGRTDDPAAVAVAAMPEDAKVKAPPEYMTNDDEIFGVLGIMNEEEIKMAEFAKKWAKGTRVKEYAALMMTDHEAFKSREHETRDRLGLRKTDSRLRDDIKNDAKQKLEVLEKVQKGDPFDKTYIDIQVDSHAMWINFIDTKLMPHAQMPELRVELNNFRSTLERHYNQAKELQASLTAPKS</sequence>
<accession>A0ABT5BGM9</accession>
<reference evidence="3 4" key="1">
    <citation type="submission" date="2022-11" db="EMBL/GenBank/DDBJ databases">
        <title>Minimal conservation of predation-associated metabolite biosynthetic gene clusters underscores biosynthetic potential of Myxococcota including descriptions for ten novel species: Archangium lansinium sp. nov., Myxococcus landrumus sp. nov., Nannocystis bai.</title>
        <authorList>
            <person name="Ahearne A."/>
            <person name="Stevens C."/>
            <person name="Dowd S."/>
        </authorList>
    </citation>
    <scope>NUCLEOTIDE SEQUENCE [LARGE SCALE GENOMIC DNA]</scope>
    <source>
        <strain evidence="3 4">NCELM</strain>
    </source>
</reference>
<dbReference type="PROSITE" id="PS51257">
    <property type="entry name" value="PROKAR_LIPOPROTEIN"/>
    <property type="match status" value="1"/>
</dbReference>
<gene>
    <name evidence="3" type="ORF">POL58_36200</name>
</gene>
<keyword evidence="4" id="KW-1185">Reference proteome</keyword>
<name>A0ABT5BGM9_9BACT</name>
<evidence type="ECO:0000313" key="3">
    <source>
        <dbReference type="EMBL" id="MDC0673242.1"/>
    </source>
</evidence>
<evidence type="ECO:0000259" key="2">
    <source>
        <dbReference type="Pfam" id="PF13628"/>
    </source>
</evidence>
<dbReference type="Proteomes" id="UP001217838">
    <property type="component" value="Unassembled WGS sequence"/>
</dbReference>
<feature type="region of interest" description="Disordered" evidence="1">
    <location>
        <begin position="33"/>
        <end position="55"/>
    </location>
</feature>
<proteinExistence type="predicted"/>
<dbReference type="EMBL" id="JAQNDN010000022">
    <property type="protein sequence ID" value="MDC0673242.1"/>
    <property type="molecule type" value="Genomic_DNA"/>
</dbReference>
<evidence type="ECO:0000313" key="4">
    <source>
        <dbReference type="Proteomes" id="UP001217838"/>
    </source>
</evidence>
<dbReference type="InterPro" id="IPR025419">
    <property type="entry name" value="DUF4142"/>
</dbReference>